<protein>
    <recommendedName>
        <fullName evidence="4 11">NADH-ubiquinone oxidoreductase chain 1</fullName>
        <ecNumber evidence="3 11">7.1.1.2</ecNumber>
    </recommendedName>
</protein>
<evidence type="ECO:0000256" key="7">
    <source>
        <dbReference type="ARBA" id="ARBA00023027"/>
    </source>
</evidence>
<evidence type="ECO:0000256" key="11">
    <source>
        <dbReference type="RuleBase" id="RU000473"/>
    </source>
</evidence>
<evidence type="ECO:0000256" key="5">
    <source>
        <dbReference type="ARBA" id="ARBA00022692"/>
    </source>
</evidence>
<feature type="transmembrane region" description="Helical" evidence="12">
    <location>
        <begin position="107"/>
        <end position="131"/>
    </location>
</feature>
<accession>D0Z5P3</accession>
<dbReference type="EC" id="7.1.1.2" evidence="3 11"/>
<keyword evidence="7 10" id="KW-0520">NAD</keyword>
<dbReference type="GO" id="GO:0005743">
    <property type="term" value="C:mitochondrial inner membrane"/>
    <property type="evidence" value="ECO:0007669"/>
    <property type="project" value="UniProtKB-SubCell"/>
</dbReference>
<evidence type="ECO:0000256" key="8">
    <source>
        <dbReference type="ARBA" id="ARBA00023136"/>
    </source>
</evidence>
<dbReference type="PANTHER" id="PTHR11432">
    <property type="entry name" value="NADH DEHYDROGENASE SUBUNIT 1"/>
    <property type="match status" value="1"/>
</dbReference>
<feature type="transmembrane region" description="Helical" evidence="12">
    <location>
        <begin position="281"/>
        <end position="302"/>
    </location>
</feature>
<dbReference type="EMBL" id="AM292601">
    <property type="protein sequence ID" value="CAL24341.1"/>
    <property type="molecule type" value="Genomic_DNA"/>
</dbReference>
<evidence type="ECO:0000256" key="12">
    <source>
        <dbReference type="SAM" id="Phobius"/>
    </source>
</evidence>
<keyword evidence="5 10" id="KW-0812">Transmembrane</keyword>
<keyword evidence="11" id="KW-0830">Ubiquinone</keyword>
<dbReference type="Pfam" id="PF00146">
    <property type="entry name" value="NADHdh"/>
    <property type="match status" value="1"/>
</dbReference>
<evidence type="ECO:0000313" key="13">
    <source>
        <dbReference type="EMBL" id="CAL24341.1"/>
    </source>
</evidence>
<comment type="similarity">
    <text evidence="2 10">Belongs to the complex I subunit 1 family.</text>
</comment>
<geneLocation type="mitochondrion" evidence="13"/>
<feature type="transmembrane region" description="Helical" evidence="12">
    <location>
        <begin position="221"/>
        <end position="240"/>
    </location>
</feature>
<feature type="transmembrane region" description="Helical" evidence="12">
    <location>
        <begin position="246"/>
        <end position="269"/>
    </location>
</feature>
<keyword evidence="11 13" id="KW-0496">Mitochondrion</keyword>
<evidence type="ECO:0000256" key="10">
    <source>
        <dbReference type="RuleBase" id="RU000471"/>
    </source>
</evidence>
<evidence type="ECO:0000256" key="2">
    <source>
        <dbReference type="ARBA" id="ARBA00010535"/>
    </source>
</evidence>
<gene>
    <name evidence="13" type="primary">nad1</name>
</gene>
<feature type="transmembrane region" description="Helical" evidence="12">
    <location>
        <begin position="6"/>
        <end position="33"/>
    </location>
</feature>
<keyword evidence="6 12" id="KW-1133">Transmembrane helix</keyword>
<dbReference type="GO" id="GO:0003954">
    <property type="term" value="F:NADH dehydrogenase activity"/>
    <property type="evidence" value="ECO:0007669"/>
    <property type="project" value="TreeGrafter"/>
</dbReference>
<name>D0Z5P3_STYPL</name>
<dbReference type="InterPro" id="IPR018086">
    <property type="entry name" value="NADH_UbQ_OxRdtase_su1_CS"/>
</dbReference>
<feature type="transmembrane region" description="Helical" evidence="12">
    <location>
        <begin position="74"/>
        <end position="95"/>
    </location>
</feature>
<feature type="transmembrane region" description="Helical" evidence="12">
    <location>
        <begin position="143"/>
        <end position="163"/>
    </location>
</feature>
<dbReference type="GO" id="GO:0008137">
    <property type="term" value="F:NADH dehydrogenase (ubiquinone) activity"/>
    <property type="evidence" value="ECO:0007669"/>
    <property type="project" value="UniProtKB-EC"/>
</dbReference>
<dbReference type="AlphaFoldDB" id="D0Z5P3"/>
<dbReference type="PANTHER" id="PTHR11432:SF3">
    <property type="entry name" value="NADH-UBIQUINONE OXIDOREDUCTASE CHAIN 1"/>
    <property type="match status" value="1"/>
</dbReference>
<evidence type="ECO:0000256" key="1">
    <source>
        <dbReference type="ARBA" id="ARBA00004141"/>
    </source>
</evidence>
<organism evidence="13">
    <name type="scientific">Styela plicata</name>
    <name type="common">Wrinkled sea squirt</name>
    <name type="synonym">Ascidia plicata</name>
    <dbReference type="NCBI Taxonomy" id="7726"/>
    <lineage>
        <taxon>Eukaryota</taxon>
        <taxon>Metazoa</taxon>
        <taxon>Chordata</taxon>
        <taxon>Tunicata</taxon>
        <taxon>Ascidiacea</taxon>
        <taxon>Stolidobranchia</taxon>
        <taxon>Styelidae</taxon>
        <taxon>Styela</taxon>
    </lineage>
</organism>
<dbReference type="PROSITE" id="PS00668">
    <property type="entry name" value="COMPLEX1_ND1_2"/>
    <property type="match status" value="1"/>
</dbReference>
<keyword evidence="8 12" id="KW-0472">Membrane</keyword>
<evidence type="ECO:0000256" key="4">
    <source>
        <dbReference type="ARBA" id="ARBA00021009"/>
    </source>
</evidence>
<dbReference type="GO" id="GO:0009060">
    <property type="term" value="P:aerobic respiration"/>
    <property type="evidence" value="ECO:0007669"/>
    <property type="project" value="TreeGrafter"/>
</dbReference>
<comment type="subcellular location">
    <subcellularLocation>
        <location evidence="1">Membrane</location>
        <topology evidence="1">Multi-pass membrane protein</topology>
    </subcellularLocation>
    <subcellularLocation>
        <location evidence="10">Mitochondrion inner membrane</location>
        <topology evidence="10">Multi-pass membrane protein</topology>
    </subcellularLocation>
</comment>
<evidence type="ECO:0000256" key="9">
    <source>
        <dbReference type="ARBA" id="ARBA00049551"/>
    </source>
</evidence>
<comment type="catalytic activity">
    <reaction evidence="9 11">
        <text>a ubiquinone + NADH + 5 H(+)(in) = a ubiquinol + NAD(+) + 4 H(+)(out)</text>
        <dbReference type="Rhea" id="RHEA:29091"/>
        <dbReference type="Rhea" id="RHEA-COMP:9565"/>
        <dbReference type="Rhea" id="RHEA-COMP:9566"/>
        <dbReference type="ChEBI" id="CHEBI:15378"/>
        <dbReference type="ChEBI" id="CHEBI:16389"/>
        <dbReference type="ChEBI" id="CHEBI:17976"/>
        <dbReference type="ChEBI" id="CHEBI:57540"/>
        <dbReference type="ChEBI" id="CHEBI:57945"/>
        <dbReference type="EC" id="7.1.1.2"/>
    </reaction>
</comment>
<evidence type="ECO:0000256" key="3">
    <source>
        <dbReference type="ARBA" id="ARBA00012944"/>
    </source>
</evidence>
<dbReference type="InterPro" id="IPR001694">
    <property type="entry name" value="NADH_UbQ_OxRdtase_su1/FPO"/>
</dbReference>
<proteinExistence type="inferred from homology"/>
<reference evidence="13" key="1">
    <citation type="journal article" date="2009" name="Mol. Biol. Evol.">
        <title>Hyper-variability of ascidian mitochondrial gene order: exposing the myth of deuterostome organelle genome stability.</title>
        <authorList>
            <person name="Gissi C."/>
            <person name="Pesole G."/>
            <person name="Mastrototaro F."/>
            <person name="Iannelli F."/>
            <person name="Guida V."/>
            <person name="Griggio F."/>
        </authorList>
    </citation>
    <scope>NUCLEOTIDE SEQUENCE</scope>
    <source>
        <tissue evidence="13">Gonads</tissue>
    </source>
</reference>
<sequence>MFFFLFGLVLLLYVNYIVFILVILLLVAFLVLYERKILGFIQERKGPNVVGIFGLVQTVYDGLKLLSKKDKGPMGFFFIVMPIYGMVLSLFQWVFLPVPFFIMQLEYSIVFTFILSGLLVYVVLGCGWQSVNSYGVIGSMRSVAQMISYEVVFFFFVMMFMFSFKNFNWSDFLHFEGFSGSNLKIFFVFIWLVMTMAELNRSPFDLVEGESELVSGFNTEYMGYNFTLLFLSEYGNIWMMGMLFGLIFGGGLVDMASLTLLYVSVTVIIRGFLPRLKFSDLINLTWKICLPAVFFFLLYFMVL</sequence>
<evidence type="ECO:0000256" key="6">
    <source>
        <dbReference type="ARBA" id="ARBA00022989"/>
    </source>
</evidence>
<feature type="transmembrane region" description="Helical" evidence="12">
    <location>
        <begin position="183"/>
        <end position="200"/>
    </location>
</feature>